<dbReference type="EMBL" id="RSDZ01000007">
    <property type="protein sequence ID" value="RXG50494.1"/>
    <property type="molecule type" value="Genomic_DNA"/>
</dbReference>
<dbReference type="AlphaFoldDB" id="A0A444SAP1"/>
<organism evidence="2 3">
    <name type="scientific">Verticillium dahliae</name>
    <name type="common">Verticillium wilt</name>
    <dbReference type="NCBI Taxonomy" id="27337"/>
    <lineage>
        <taxon>Eukaryota</taxon>
        <taxon>Fungi</taxon>
        <taxon>Dikarya</taxon>
        <taxon>Ascomycota</taxon>
        <taxon>Pezizomycotina</taxon>
        <taxon>Sordariomycetes</taxon>
        <taxon>Hypocreomycetidae</taxon>
        <taxon>Glomerellales</taxon>
        <taxon>Plectosphaerellaceae</taxon>
        <taxon>Verticillium</taxon>
    </lineage>
</organism>
<proteinExistence type="predicted"/>
<feature type="region of interest" description="Disordered" evidence="1">
    <location>
        <begin position="1"/>
        <end position="23"/>
    </location>
</feature>
<feature type="region of interest" description="Disordered" evidence="1">
    <location>
        <begin position="46"/>
        <end position="69"/>
    </location>
</feature>
<gene>
    <name evidence="2" type="ORF">VDGE_30017</name>
</gene>
<evidence type="ECO:0000313" key="2">
    <source>
        <dbReference type="EMBL" id="RXG50494.1"/>
    </source>
</evidence>
<evidence type="ECO:0000313" key="3">
    <source>
        <dbReference type="Proteomes" id="UP000288725"/>
    </source>
</evidence>
<protein>
    <submittedName>
        <fullName evidence="2">Uncharacterized protein</fullName>
    </submittedName>
</protein>
<evidence type="ECO:0000256" key="1">
    <source>
        <dbReference type="SAM" id="MobiDB-lite"/>
    </source>
</evidence>
<comment type="caution">
    <text evidence="2">The sequence shown here is derived from an EMBL/GenBank/DDBJ whole genome shotgun (WGS) entry which is preliminary data.</text>
</comment>
<dbReference type="Proteomes" id="UP000288725">
    <property type="component" value="Unassembled WGS sequence"/>
</dbReference>
<name>A0A444SAP1_VERDA</name>
<sequence>MPSQSNEINHIASRQFSADMSPNTEGVNAGLINRLLVILFVKARTHSSNPQPQVGPVCAGKSSAGDSYF</sequence>
<accession>A0A444SAP1</accession>
<reference evidence="2 3" key="1">
    <citation type="submission" date="2018-12" db="EMBL/GenBank/DDBJ databases">
        <title>Genome of Verticillium dahliae isolate Getta Getta.</title>
        <authorList>
            <person name="Gardiner D.M."/>
        </authorList>
    </citation>
    <scope>NUCLEOTIDE SEQUENCE [LARGE SCALE GENOMIC DNA]</scope>
    <source>
        <strain evidence="2 3">Getta Getta</strain>
    </source>
</reference>